<reference evidence="6" key="1">
    <citation type="submission" date="2016-10" db="EMBL/GenBank/DDBJ databases">
        <authorList>
            <person name="Varghese N."/>
            <person name="Submissions S."/>
        </authorList>
    </citation>
    <scope>NUCLEOTIDE SEQUENCE [LARGE SCALE GENOMIC DNA]</scope>
    <source>
        <strain evidence="6">DSM 10002</strain>
    </source>
</reference>
<dbReference type="InterPro" id="IPR036388">
    <property type="entry name" value="WH-like_DNA-bd_sf"/>
</dbReference>
<gene>
    <name evidence="5" type="ORF">SAMN04489737_0711</name>
</gene>
<dbReference type="AlphaFoldDB" id="A0A1H2LEI1"/>
<dbReference type="Proteomes" id="UP000214355">
    <property type="component" value="Chromosome I"/>
</dbReference>
<evidence type="ECO:0000256" key="1">
    <source>
        <dbReference type="ARBA" id="ARBA00023015"/>
    </source>
</evidence>
<dbReference type="Gene3D" id="1.10.10.10">
    <property type="entry name" value="Winged helix-like DNA-binding domain superfamily/Winged helix DNA-binding domain"/>
    <property type="match status" value="1"/>
</dbReference>
<evidence type="ECO:0000313" key="5">
    <source>
        <dbReference type="EMBL" id="SDU79028.1"/>
    </source>
</evidence>
<dbReference type="InterPro" id="IPR000835">
    <property type="entry name" value="HTH_MarR-typ"/>
</dbReference>
<dbReference type="RefSeq" id="WP_091279982.1">
    <property type="nucleotide sequence ID" value="NZ_JABAPH010000041.1"/>
</dbReference>
<evidence type="ECO:0000256" key="3">
    <source>
        <dbReference type="ARBA" id="ARBA00023163"/>
    </source>
</evidence>
<dbReference type="PROSITE" id="PS01117">
    <property type="entry name" value="HTH_MARR_1"/>
    <property type="match status" value="1"/>
</dbReference>
<dbReference type="GO" id="GO:0003700">
    <property type="term" value="F:DNA-binding transcription factor activity"/>
    <property type="evidence" value="ECO:0007669"/>
    <property type="project" value="InterPro"/>
</dbReference>
<dbReference type="SUPFAM" id="SSF46785">
    <property type="entry name" value="Winged helix' DNA-binding domain"/>
    <property type="match status" value="1"/>
</dbReference>
<dbReference type="PANTHER" id="PTHR42756:SF1">
    <property type="entry name" value="TRANSCRIPTIONAL REPRESSOR OF EMRAB OPERON"/>
    <property type="match status" value="1"/>
</dbReference>
<feature type="domain" description="HTH marR-type" evidence="4">
    <location>
        <begin position="34"/>
        <end position="168"/>
    </location>
</feature>
<dbReference type="PROSITE" id="PS50995">
    <property type="entry name" value="HTH_MARR_2"/>
    <property type="match status" value="1"/>
</dbReference>
<dbReference type="PANTHER" id="PTHR42756">
    <property type="entry name" value="TRANSCRIPTIONAL REGULATOR, MARR"/>
    <property type="match status" value="1"/>
</dbReference>
<dbReference type="SMART" id="SM00347">
    <property type="entry name" value="HTH_MARR"/>
    <property type="match status" value="1"/>
</dbReference>
<evidence type="ECO:0000256" key="2">
    <source>
        <dbReference type="ARBA" id="ARBA00023125"/>
    </source>
</evidence>
<dbReference type="GeneID" id="65344453"/>
<proteinExistence type="predicted"/>
<dbReference type="STRING" id="131112.SAMN04489737_0711"/>
<name>A0A1H2LEI1_9ACTO</name>
<keyword evidence="3" id="KW-0804">Transcription</keyword>
<keyword evidence="1" id="KW-0805">Transcription regulation</keyword>
<dbReference type="InterPro" id="IPR036390">
    <property type="entry name" value="WH_DNA-bd_sf"/>
</dbReference>
<keyword evidence="2 5" id="KW-0238">DNA-binding</keyword>
<dbReference type="OrthoDB" id="3237509at2"/>
<keyword evidence="6" id="KW-1185">Reference proteome</keyword>
<organism evidence="5 6">
    <name type="scientific">Arcanobacterium phocae</name>
    <dbReference type="NCBI Taxonomy" id="131112"/>
    <lineage>
        <taxon>Bacteria</taxon>
        <taxon>Bacillati</taxon>
        <taxon>Actinomycetota</taxon>
        <taxon>Actinomycetes</taxon>
        <taxon>Actinomycetales</taxon>
        <taxon>Actinomycetaceae</taxon>
        <taxon>Arcanobacterium</taxon>
    </lineage>
</organism>
<accession>A0A1H2LEI1</accession>
<protein>
    <submittedName>
        <fullName evidence="5">DNA-binding transcriptional regulator, MarR family</fullName>
    </submittedName>
</protein>
<evidence type="ECO:0000313" key="6">
    <source>
        <dbReference type="Proteomes" id="UP000214355"/>
    </source>
</evidence>
<sequence length="171" mass="19259">MTDDPMSSDNSICDDVDAIITAWQDQCPELDTAPFAIFSRLLRLTRHIERMRKTVFARNGLETWEFEMLAALRRTSNHTLTAGQLMKETLVSSGTVTNRLDRMAAKELLVRQSGEHDGRVVYVQATELGLSLIDGAVEDLLHTEAQILEQFSAAESDEAAAYMRRLLHSFE</sequence>
<dbReference type="Pfam" id="PF12802">
    <property type="entry name" value="MarR_2"/>
    <property type="match status" value="1"/>
</dbReference>
<dbReference type="EMBL" id="LT629804">
    <property type="protein sequence ID" value="SDU79028.1"/>
    <property type="molecule type" value="Genomic_DNA"/>
</dbReference>
<dbReference type="InterPro" id="IPR023187">
    <property type="entry name" value="Tscrpt_reg_MarR-type_CS"/>
</dbReference>
<evidence type="ECO:0000259" key="4">
    <source>
        <dbReference type="PROSITE" id="PS50995"/>
    </source>
</evidence>
<dbReference type="GO" id="GO:0003677">
    <property type="term" value="F:DNA binding"/>
    <property type="evidence" value="ECO:0007669"/>
    <property type="project" value="UniProtKB-KW"/>
</dbReference>